<sequence>MVSRLLWLQWRDIGHPWSGGAEVYMHEVCRRLSRKGIEVHAVTSWFPGLKRSEEIDGYTVERIGSHDDFILHVPRILKHYSRWADVIVEDTSKAPLMTPLLRPRRNIAVVAVVHHLNREIYFHEIPLLKAFIVYTLESIMPSLYTHLPNTSLIAVSESTKQELIKLGANPSRVFIVPNAINGKVNGNPHFFNKDPRPTLIYLSRIKRYKQPHHALLAFREALEEVPDARLIVAGKGTELLSGYVKRLGIEHAVEIYGEVDEETKMKLLCRAWVLIQTSKKEGFGIVVLEAAACRTPAVAYNVPGLRDSVKHMETGILVEPGNIEQLAGAIVRLLTDEKLRSRLAESAYMYAQSFSWDNTAETFLKVVEGVAHG</sequence>
<accession>A0A401HBN1</accession>
<dbReference type="Pfam" id="PF00534">
    <property type="entry name" value="Glycos_transf_1"/>
    <property type="match status" value="1"/>
</dbReference>
<dbReference type="CDD" id="cd03801">
    <property type="entry name" value="GT4_PimA-like"/>
    <property type="match status" value="1"/>
</dbReference>
<dbReference type="Proteomes" id="UP000291213">
    <property type="component" value="Unassembled WGS sequence"/>
</dbReference>
<comment type="caution">
    <text evidence="3">The sequence shown here is derived from an EMBL/GenBank/DDBJ whole genome shotgun (WGS) entry which is preliminary data.</text>
</comment>
<dbReference type="AlphaFoldDB" id="A0A401HBN1"/>
<evidence type="ECO:0000259" key="2">
    <source>
        <dbReference type="Pfam" id="PF13439"/>
    </source>
</evidence>
<dbReference type="EMBL" id="BDMD01000090">
    <property type="protein sequence ID" value="GBF09729.1"/>
    <property type="molecule type" value="Genomic_DNA"/>
</dbReference>
<reference evidence="3 4" key="1">
    <citation type="submission" date="2017-02" db="EMBL/GenBank/DDBJ databases">
        <title>isolation and characterization of a novel temperate virus Aeropyrum globular virus 1 infecting hyperthermophilic archaeon Aeropyrum.</title>
        <authorList>
            <person name="Yumiya M."/>
            <person name="Yoshida T."/>
            <person name="Sako Y."/>
        </authorList>
    </citation>
    <scope>NUCLEOTIDE SEQUENCE [LARGE SCALE GENOMIC DNA]</scope>
    <source>
        <strain evidence="3 4">YK1-12-2013</strain>
    </source>
</reference>
<feature type="domain" description="Glycosyl transferase family 1" evidence="1">
    <location>
        <begin position="193"/>
        <end position="348"/>
    </location>
</feature>
<evidence type="ECO:0000313" key="3">
    <source>
        <dbReference type="EMBL" id="GBF09729.1"/>
    </source>
</evidence>
<organism evidence="3 4">
    <name type="scientific">Aeropyrum pernix</name>
    <dbReference type="NCBI Taxonomy" id="56636"/>
    <lineage>
        <taxon>Archaea</taxon>
        <taxon>Thermoproteota</taxon>
        <taxon>Thermoprotei</taxon>
        <taxon>Desulfurococcales</taxon>
        <taxon>Desulfurococcaceae</taxon>
        <taxon>Aeropyrum</taxon>
    </lineage>
</organism>
<dbReference type="PANTHER" id="PTHR12526">
    <property type="entry name" value="GLYCOSYLTRANSFERASE"/>
    <property type="match status" value="1"/>
</dbReference>
<dbReference type="GO" id="GO:0016757">
    <property type="term" value="F:glycosyltransferase activity"/>
    <property type="evidence" value="ECO:0007669"/>
    <property type="project" value="InterPro"/>
</dbReference>
<evidence type="ECO:0000313" key="4">
    <source>
        <dbReference type="Proteomes" id="UP000291213"/>
    </source>
</evidence>
<gene>
    <name evidence="3" type="ORF">apy_14540</name>
</gene>
<proteinExistence type="predicted"/>
<dbReference type="Gene3D" id="3.40.50.2000">
    <property type="entry name" value="Glycogen Phosphorylase B"/>
    <property type="match status" value="2"/>
</dbReference>
<dbReference type="PANTHER" id="PTHR12526:SF618">
    <property type="entry name" value="GLYCOSYLTRANSFERASE, FAMILY 4"/>
    <property type="match status" value="1"/>
</dbReference>
<feature type="domain" description="Glycosyltransferase subfamily 4-like N-terminal" evidence="2">
    <location>
        <begin position="19"/>
        <end position="181"/>
    </location>
</feature>
<name>A0A401HBN1_AERPX</name>
<dbReference type="OrthoDB" id="26106at2157"/>
<dbReference type="Pfam" id="PF13439">
    <property type="entry name" value="Glyco_transf_4"/>
    <property type="match status" value="1"/>
</dbReference>
<dbReference type="InterPro" id="IPR028098">
    <property type="entry name" value="Glyco_trans_4-like_N"/>
</dbReference>
<dbReference type="RefSeq" id="WP_131160666.1">
    <property type="nucleotide sequence ID" value="NZ_BDMD01000090.1"/>
</dbReference>
<evidence type="ECO:0000259" key="1">
    <source>
        <dbReference type="Pfam" id="PF00534"/>
    </source>
</evidence>
<keyword evidence="3" id="KW-0808">Transferase</keyword>
<dbReference type="SUPFAM" id="SSF53756">
    <property type="entry name" value="UDP-Glycosyltransferase/glycogen phosphorylase"/>
    <property type="match status" value="1"/>
</dbReference>
<protein>
    <submittedName>
        <fullName evidence="3">Glycosyl transferase, group 1</fullName>
    </submittedName>
</protein>
<dbReference type="InterPro" id="IPR001296">
    <property type="entry name" value="Glyco_trans_1"/>
</dbReference>